<gene>
    <name evidence="1" type="ORF">APG10_01352</name>
    <name evidence="2" type="ORF">APG11_01538</name>
    <name evidence="3" type="ORF">APG12_01361</name>
</gene>
<organism evidence="1 5">
    <name type="scientific">Candidatus Methanofastidiosum methylothiophilum</name>
    <dbReference type="NCBI Taxonomy" id="1705564"/>
    <lineage>
        <taxon>Archaea</taxon>
        <taxon>Methanobacteriati</taxon>
        <taxon>Methanobacteriota</taxon>
        <taxon>Stenosarchaea group</taxon>
        <taxon>Candidatus Methanofastidiosia</taxon>
        <taxon>Candidatus Methanofastidiosales</taxon>
        <taxon>Candidatus Methanofastidiosaceae</taxon>
        <taxon>Candidatus Methanofastidiosum</taxon>
    </lineage>
</organism>
<dbReference type="Proteomes" id="UP000092403">
    <property type="component" value="Unassembled WGS sequence"/>
</dbReference>
<sequence>MGYKEAERFKEIIFLPNDKFKEELESLLVKSFGSIKNFSDLSEIPLPTIYKIFSGDREPNLKTLRRIHEVLKGGEEKNNKFIALIASRPVLNMLDESYVSDDENKYLIKEYSATNIEEVFIQSIRAERDGASALVCAPIVSSIVEKVVTIPVVTIMPQKSIQIALKTAAKKLKS</sequence>
<dbReference type="Proteomes" id="UP000092401">
    <property type="component" value="Unassembled WGS sequence"/>
</dbReference>
<dbReference type="EMBL" id="LNJC01000030">
    <property type="protein sequence ID" value="KYC49646.1"/>
    <property type="molecule type" value="Genomic_DNA"/>
</dbReference>
<accession>A0A150IXC5</accession>
<dbReference type="PIRSF" id="PIRSF005978">
    <property type="entry name" value="HTH_MJ0621_prd"/>
    <property type="match status" value="1"/>
</dbReference>
<evidence type="ECO:0008006" key="6">
    <source>
        <dbReference type="Google" id="ProtNLM"/>
    </source>
</evidence>
<evidence type="ECO:0000313" key="5">
    <source>
        <dbReference type="Proteomes" id="UP000092401"/>
    </source>
</evidence>
<evidence type="ECO:0000313" key="4">
    <source>
        <dbReference type="Proteomes" id="UP000091929"/>
    </source>
</evidence>
<dbReference type="EMBL" id="LNGE01000038">
    <property type="protein sequence ID" value="KYC44895.1"/>
    <property type="molecule type" value="Genomic_DNA"/>
</dbReference>
<accession>A0A150IPT5</accession>
<dbReference type="InterPro" id="IPR016472">
    <property type="entry name" value="Tscrpt_reg_MJ0621_prd"/>
</dbReference>
<evidence type="ECO:0000313" key="3">
    <source>
        <dbReference type="EMBL" id="KYC49646.1"/>
    </source>
</evidence>
<name>A0A150IJC2_9EURY</name>
<accession>A0A150IJC2</accession>
<proteinExistence type="predicted"/>
<protein>
    <recommendedName>
        <fullName evidence="6">Transcriptional regulator</fullName>
    </recommendedName>
</protein>
<dbReference type="EMBL" id="LNGF01000037">
    <property type="protein sequence ID" value="KYC46993.1"/>
    <property type="molecule type" value="Genomic_DNA"/>
</dbReference>
<comment type="caution">
    <text evidence="1">The sequence shown here is derived from an EMBL/GenBank/DDBJ whole genome shotgun (WGS) entry which is preliminary data.</text>
</comment>
<dbReference type="AlphaFoldDB" id="A0A150IJC2"/>
<reference evidence="4 5" key="1">
    <citation type="journal article" date="2016" name="ISME J.">
        <title>Chasing the elusive Euryarchaeota class WSA2: genomes reveal a uniquely fastidious methyl-reducing methanogen.</title>
        <authorList>
            <person name="Nobu M.K."/>
            <person name="Narihiro T."/>
            <person name="Kuroda K."/>
            <person name="Mei R."/>
            <person name="Liu W.T."/>
        </authorList>
    </citation>
    <scope>NUCLEOTIDE SEQUENCE [LARGE SCALE GENOMIC DNA]</scope>
    <source>
        <strain evidence="1">B03fssc0709_Meth_Bin005</strain>
        <strain evidence="2">B15fssc0709_Meth_Bin003</strain>
        <strain evidence="3">BMIXfssc0709_Meth_Bin006</strain>
    </source>
</reference>
<dbReference type="Proteomes" id="UP000091929">
    <property type="component" value="Unassembled WGS sequence"/>
</dbReference>
<evidence type="ECO:0000313" key="1">
    <source>
        <dbReference type="EMBL" id="KYC44895.1"/>
    </source>
</evidence>
<evidence type="ECO:0000313" key="2">
    <source>
        <dbReference type="EMBL" id="KYC46993.1"/>
    </source>
</evidence>